<evidence type="ECO:0000313" key="6">
    <source>
        <dbReference type="Proteomes" id="UP000297604"/>
    </source>
</evidence>
<comment type="similarity">
    <text evidence="1">Belongs to the ATP-dependent AMP-binding enzyme family.</text>
</comment>
<name>A0ABY2ITI5_9MICO</name>
<feature type="domain" description="AMP-dependent synthetase/ligase" evidence="4">
    <location>
        <begin position="196"/>
        <end position="411"/>
    </location>
</feature>
<dbReference type="EMBL" id="SOFS01000012">
    <property type="protein sequence ID" value="TFC22747.1"/>
    <property type="molecule type" value="Genomic_DNA"/>
</dbReference>
<keyword evidence="6" id="KW-1185">Reference proteome</keyword>
<dbReference type="SUPFAM" id="SSF56801">
    <property type="entry name" value="Acetyl-CoA synthetase-like"/>
    <property type="match status" value="1"/>
</dbReference>
<proteinExistence type="inferred from homology"/>
<dbReference type="InterPro" id="IPR045851">
    <property type="entry name" value="AMP-bd_C_sf"/>
</dbReference>
<dbReference type="InterPro" id="IPR000873">
    <property type="entry name" value="AMP-dep_synth/lig_dom"/>
</dbReference>
<evidence type="ECO:0000259" key="4">
    <source>
        <dbReference type="Pfam" id="PF00501"/>
    </source>
</evidence>
<organism evidence="5 6">
    <name type="scientific">Cryobacterium glucosi</name>
    <dbReference type="NCBI Taxonomy" id="1259175"/>
    <lineage>
        <taxon>Bacteria</taxon>
        <taxon>Bacillati</taxon>
        <taxon>Actinomycetota</taxon>
        <taxon>Actinomycetes</taxon>
        <taxon>Micrococcales</taxon>
        <taxon>Microbacteriaceae</taxon>
        <taxon>Cryobacterium</taxon>
    </lineage>
</organism>
<feature type="domain" description="AMP-dependent synthetase/ligase" evidence="4">
    <location>
        <begin position="81"/>
        <end position="175"/>
    </location>
</feature>
<sequence>MGGILGPARDRVRFRRARDRIRGRRPHRPARHVRSLAAVGRRPRWLVRHAARRDHRGQVAFVTEQGTSGKVDSSVPFLDRLQHWAALQPDANAVTIGADRLSYAELQVRSSRRARELAGESSGGPTVLCLPNGLDFVVDFVAAVAGVGTVAVLDPDWPALQRTAIERMLREAGSTPLPASSSRAPTTPPAPAGLRDGPADSVFLYGFTSGTTALPKAFTRGRDSWQRAFAASSALFDLRADDRVLAPGPLSASLTLYALAETLYAGAAFHTLPHFDVGDALDSVAHAGVTRIVAVPTALRMLAERGLIAGVDGGALTAIVSAGARLDAATLASVRNWAPRATVFDYYGAAELSFVTARRLRPGEDRTESPTAVGRPFPGVDVRVLDDAGRASAPGATGTIVVRSRLVSAGYAWGDDGTAFARVAADQTGEWCTVGDQGHLDDAGELHFEGRRADMIVTSGHNVYPQEVEATLLTGLGGSAAGGAGAQVVVTGLADARRGTLLVAALLEAPDPGAGAFTLADLRTAATGLAPPKRPRAYYRITDLPVTRAGKVSRRLLADWITEGDPRVERLD</sequence>
<dbReference type="GO" id="GO:0016874">
    <property type="term" value="F:ligase activity"/>
    <property type="evidence" value="ECO:0007669"/>
    <property type="project" value="UniProtKB-KW"/>
</dbReference>
<evidence type="ECO:0000256" key="2">
    <source>
        <dbReference type="ARBA" id="ARBA00022598"/>
    </source>
</evidence>
<feature type="compositionally biased region" description="Low complexity" evidence="3">
    <location>
        <begin position="174"/>
        <end position="185"/>
    </location>
</feature>
<evidence type="ECO:0000313" key="5">
    <source>
        <dbReference type="EMBL" id="TFC22747.1"/>
    </source>
</evidence>
<gene>
    <name evidence="5" type="ORF">E3O46_04770</name>
</gene>
<evidence type="ECO:0000256" key="1">
    <source>
        <dbReference type="ARBA" id="ARBA00006432"/>
    </source>
</evidence>
<accession>A0ABY2ITI5</accession>
<comment type="caution">
    <text evidence="5">The sequence shown here is derived from an EMBL/GenBank/DDBJ whole genome shotgun (WGS) entry which is preliminary data.</text>
</comment>
<dbReference type="Gene3D" id="3.30.300.30">
    <property type="match status" value="1"/>
</dbReference>
<feature type="region of interest" description="Disordered" evidence="3">
    <location>
        <begin position="173"/>
        <end position="195"/>
    </location>
</feature>
<dbReference type="Gene3D" id="3.40.50.12780">
    <property type="entry name" value="N-terminal domain of ligase-like"/>
    <property type="match status" value="1"/>
</dbReference>
<protein>
    <submittedName>
        <fullName evidence="5">Long-chain fatty acid--CoA ligase</fullName>
    </submittedName>
</protein>
<dbReference type="PANTHER" id="PTHR43201:SF5">
    <property type="entry name" value="MEDIUM-CHAIN ACYL-COA LIGASE ACSF2, MITOCHONDRIAL"/>
    <property type="match status" value="1"/>
</dbReference>
<dbReference type="Pfam" id="PF00501">
    <property type="entry name" value="AMP-binding"/>
    <property type="match status" value="2"/>
</dbReference>
<dbReference type="InterPro" id="IPR042099">
    <property type="entry name" value="ANL_N_sf"/>
</dbReference>
<reference evidence="5 6" key="1">
    <citation type="submission" date="2019-03" db="EMBL/GenBank/DDBJ databases">
        <title>Genomics of glacier-inhabiting Cryobacterium strains.</title>
        <authorList>
            <person name="Liu Q."/>
            <person name="Xin Y.-H."/>
        </authorList>
    </citation>
    <scope>NUCLEOTIDE SEQUENCE [LARGE SCALE GENOMIC DNA]</scope>
    <source>
        <strain evidence="5 6">MDB1-5</strain>
    </source>
</reference>
<keyword evidence="2 5" id="KW-0436">Ligase</keyword>
<dbReference type="Proteomes" id="UP000297604">
    <property type="component" value="Unassembled WGS sequence"/>
</dbReference>
<evidence type="ECO:0000256" key="3">
    <source>
        <dbReference type="SAM" id="MobiDB-lite"/>
    </source>
</evidence>
<dbReference type="PANTHER" id="PTHR43201">
    <property type="entry name" value="ACYL-COA SYNTHETASE"/>
    <property type="match status" value="1"/>
</dbReference>